<dbReference type="RefSeq" id="WP_079668117.1">
    <property type="nucleotide sequence ID" value="NZ_FUYZ01000012.1"/>
</dbReference>
<proteinExistence type="predicted"/>
<accession>A0A1T5GIU5</accession>
<feature type="transmembrane region" description="Helical" evidence="1">
    <location>
        <begin position="72"/>
        <end position="93"/>
    </location>
</feature>
<gene>
    <name evidence="2" type="ORF">SAMN05660477_02900</name>
</gene>
<reference evidence="2 3" key="1">
    <citation type="submission" date="2017-02" db="EMBL/GenBank/DDBJ databases">
        <authorList>
            <person name="Peterson S.W."/>
        </authorList>
    </citation>
    <scope>NUCLEOTIDE SEQUENCE [LARGE SCALE GENOMIC DNA]</scope>
    <source>
        <strain evidence="2 3">DSM 22323</strain>
    </source>
</reference>
<feature type="transmembrane region" description="Helical" evidence="1">
    <location>
        <begin position="20"/>
        <end position="41"/>
    </location>
</feature>
<keyword evidence="1" id="KW-1133">Transmembrane helix</keyword>
<keyword evidence="1" id="KW-0812">Transmembrane</keyword>
<dbReference type="STRING" id="619805.SAMN05660477_02900"/>
<keyword evidence="1" id="KW-0472">Membrane</keyword>
<evidence type="ECO:0000256" key="1">
    <source>
        <dbReference type="SAM" id="Phobius"/>
    </source>
</evidence>
<keyword evidence="3" id="KW-1185">Reference proteome</keyword>
<dbReference type="Proteomes" id="UP000191112">
    <property type="component" value="Unassembled WGS sequence"/>
</dbReference>
<evidence type="ECO:0000313" key="3">
    <source>
        <dbReference type="Proteomes" id="UP000191112"/>
    </source>
</evidence>
<name>A0A1T5GIU5_9FLAO</name>
<feature type="transmembrane region" description="Helical" evidence="1">
    <location>
        <begin position="201"/>
        <end position="218"/>
    </location>
</feature>
<dbReference type="AlphaFoldDB" id="A0A1T5GIU5"/>
<dbReference type="EMBL" id="FUYZ01000012">
    <property type="protein sequence ID" value="SKC08321.1"/>
    <property type="molecule type" value="Genomic_DNA"/>
</dbReference>
<sequence length="220" mass="24910">MKEKLKYIAKISSIGIINFLKINILGLISTVVSGVIGFFVISSSIEAGHTGHAGVIPFLVVAFLARPISSVLWLASTFVSPYLFFVLGNKYALMKVANRFIKDHSDSYIRQVIDKILNMVLPDNSFMSKGADYAMLKLKMLDQLKQEPENKWMKRIIAFGIKKISLDDVDFQDKTLTPKMVISNKILAVIEDFSDASLKPTWILIAIQWLLLVFYWLVKF</sequence>
<dbReference type="OrthoDB" id="705212at2"/>
<evidence type="ECO:0000313" key="2">
    <source>
        <dbReference type="EMBL" id="SKC08321.1"/>
    </source>
</evidence>
<organism evidence="2 3">
    <name type="scientific">Soonwooa buanensis</name>
    <dbReference type="NCBI Taxonomy" id="619805"/>
    <lineage>
        <taxon>Bacteria</taxon>
        <taxon>Pseudomonadati</taxon>
        <taxon>Bacteroidota</taxon>
        <taxon>Flavobacteriia</taxon>
        <taxon>Flavobacteriales</taxon>
        <taxon>Weeksellaceae</taxon>
        <taxon>Chryseobacterium group</taxon>
        <taxon>Soonwooa</taxon>
    </lineage>
</organism>
<protein>
    <submittedName>
        <fullName evidence="2">Uncharacterized protein</fullName>
    </submittedName>
</protein>